<reference evidence="2 3" key="1">
    <citation type="journal article" date="2018" name="Mol. Biol. Evol.">
        <title>Broad Genomic Sampling Reveals a Smut Pathogenic Ancestry of the Fungal Clade Ustilaginomycotina.</title>
        <authorList>
            <person name="Kijpornyongpan T."/>
            <person name="Mondo S.J."/>
            <person name="Barry K."/>
            <person name="Sandor L."/>
            <person name="Lee J."/>
            <person name="Lipzen A."/>
            <person name="Pangilinan J."/>
            <person name="LaButti K."/>
            <person name="Hainaut M."/>
            <person name="Henrissat B."/>
            <person name="Grigoriev I.V."/>
            <person name="Spatafora J.W."/>
            <person name="Aime M.C."/>
        </authorList>
    </citation>
    <scope>NUCLEOTIDE SEQUENCE [LARGE SCALE GENOMIC DNA]</scope>
    <source>
        <strain evidence="2 3">MCA 3882</strain>
    </source>
</reference>
<gene>
    <name evidence="2" type="ORF">FA14DRAFT_180760</name>
</gene>
<sequence>MRYFAGFSVMLLYFIFQIITASPVPIKEDMFKLSKRSVLNRRDVARESESPTLHKRGQQILTDYGGANLEKREPYKCVATIYTDCVHHRDVAEEPESLTLIKRDHYRWGFSSRG</sequence>
<evidence type="ECO:0000313" key="2">
    <source>
        <dbReference type="EMBL" id="PWN34132.1"/>
    </source>
</evidence>
<feature type="signal peptide" evidence="1">
    <location>
        <begin position="1"/>
        <end position="21"/>
    </location>
</feature>
<proteinExistence type="predicted"/>
<name>A0A316V9J9_9BASI</name>
<protein>
    <submittedName>
        <fullName evidence="2">Uncharacterized protein</fullName>
    </submittedName>
</protein>
<keyword evidence="1" id="KW-0732">Signal</keyword>
<organism evidence="2 3">
    <name type="scientific">Meira miltonrushii</name>
    <dbReference type="NCBI Taxonomy" id="1280837"/>
    <lineage>
        <taxon>Eukaryota</taxon>
        <taxon>Fungi</taxon>
        <taxon>Dikarya</taxon>
        <taxon>Basidiomycota</taxon>
        <taxon>Ustilaginomycotina</taxon>
        <taxon>Exobasidiomycetes</taxon>
        <taxon>Exobasidiales</taxon>
        <taxon>Brachybasidiaceae</taxon>
        <taxon>Meira</taxon>
    </lineage>
</organism>
<dbReference type="RefSeq" id="XP_025354434.1">
    <property type="nucleotide sequence ID" value="XM_025501035.1"/>
</dbReference>
<dbReference type="AlphaFoldDB" id="A0A316V9J9"/>
<dbReference type="Proteomes" id="UP000245771">
    <property type="component" value="Unassembled WGS sequence"/>
</dbReference>
<dbReference type="GeneID" id="37022816"/>
<evidence type="ECO:0000256" key="1">
    <source>
        <dbReference type="SAM" id="SignalP"/>
    </source>
</evidence>
<feature type="chain" id="PRO_5016336424" evidence="1">
    <location>
        <begin position="22"/>
        <end position="114"/>
    </location>
</feature>
<dbReference type="InParanoid" id="A0A316V9J9"/>
<dbReference type="EMBL" id="KZ819604">
    <property type="protein sequence ID" value="PWN34132.1"/>
    <property type="molecule type" value="Genomic_DNA"/>
</dbReference>
<evidence type="ECO:0000313" key="3">
    <source>
        <dbReference type="Proteomes" id="UP000245771"/>
    </source>
</evidence>
<keyword evidence="3" id="KW-1185">Reference proteome</keyword>
<accession>A0A316V9J9</accession>